<dbReference type="EMBL" id="QXGA01000032">
    <property type="protein sequence ID" value="KAE9154669.1"/>
    <property type="molecule type" value="Genomic_DNA"/>
</dbReference>
<keyword evidence="16" id="KW-1185">Reference proteome</keyword>
<dbReference type="GO" id="GO:0007064">
    <property type="term" value="P:mitotic sister chromatid cohesion"/>
    <property type="evidence" value="ECO:0007669"/>
    <property type="project" value="TreeGrafter"/>
</dbReference>
<reference evidence="15 16" key="1">
    <citation type="submission" date="2018-08" db="EMBL/GenBank/DDBJ databases">
        <title>Genomic investigation of the strawberry pathogen Phytophthora fragariae indicates pathogenicity is determined by transcriptional variation in three key races.</title>
        <authorList>
            <person name="Adams T.M."/>
            <person name="Armitage A.D."/>
            <person name="Sobczyk M.K."/>
            <person name="Bates H.J."/>
            <person name="Dunwell J.M."/>
            <person name="Nellist C.F."/>
            <person name="Harrison R.J."/>
        </authorList>
    </citation>
    <scope>NUCLEOTIDE SEQUENCE [LARGE SCALE GENOMIC DNA]</scope>
    <source>
        <strain evidence="13 17">A4</strain>
        <strain evidence="12 18">BC-1</strain>
        <strain evidence="11 22">BC-23</strain>
        <strain evidence="10 16">NOV-27</strain>
        <strain evidence="9 19">NOV-5</strain>
        <strain evidence="8 20">NOV-71</strain>
        <strain evidence="14 23">NOV-77</strain>
        <strain evidence="5 15">NOV-9</strain>
        <strain evidence="7 24">ONT-3</strain>
        <strain evidence="6 21">SCRP245</strain>
    </source>
</reference>
<keyword evidence="2" id="KW-0012">Acyltransferase</keyword>
<dbReference type="EMBL" id="QXFW01000026">
    <property type="protein sequence ID" value="KAE9029547.1"/>
    <property type="molecule type" value="Genomic_DNA"/>
</dbReference>
<evidence type="ECO:0000313" key="16">
    <source>
        <dbReference type="Proteomes" id="UP000433483"/>
    </source>
</evidence>
<evidence type="ECO:0000313" key="23">
    <source>
        <dbReference type="Proteomes" id="UP000486351"/>
    </source>
</evidence>
<evidence type="ECO:0000256" key="3">
    <source>
        <dbReference type="SAM" id="MobiDB-lite"/>
    </source>
</evidence>
<dbReference type="EMBL" id="QXGE01000033">
    <property type="protein sequence ID" value="KAE9328526.1"/>
    <property type="molecule type" value="Genomic_DNA"/>
</dbReference>
<evidence type="ECO:0000313" key="14">
    <source>
        <dbReference type="EMBL" id="KAE9361100.1"/>
    </source>
</evidence>
<dbReference type="Gene3D" id="3.40.630.30">
    <property type="match status" value="1"/>
</dbReference>
<evidence type="ECO:0000313" key="9">
    <source>
        <dbReference type="EMBL" id="KAE9154669.1"/>
    </source>
</evidence>
<evidence type="ECO:0000313" key="10">
    <source>
        <dbReference type="EMBL" id="KAE9235198.1"/>
    </source>
</evidence>
<dbReference type="CDD" id="cd04301">
    <property type="entry name" value="NAT_SF"/>
    <property type="match status" value="1"/>
</dbReference>
<dbReference type="Proteomes" id="UP000476176">
    <property type="component" value="Unassembled WGS sequence"/>
</dbReference>
<dbReference type="AlphaFoldDB" id="A0A6A3FU97"/>
<evidence type="ECO:0000256" key="1">
    <source>
        <dbReference type="ARBA" id="ARBA00022679"/>
    </source>
</evidence>
<dbReference type="GO" id="GO:0031415">
    <property type="term" value="C:NatA complex"/>
    <property type="evidence" value="ECO:0007669"/>
    <property type="project" value="TreeGrafter"/>
</dbReference>
<dbReference type="Proteomes" id="UP000441208">
    <property type="component" value="Unassembled WGS sequence"/>
</dbReference>
<dbReference type="Proteomes" id="UP000440732">
    <property type="component" value="Unassembled WGS sequence"/>
</dbReference>
<dbReference type="OrthoDB" id="47374at2759"/>
<name>A0A6A3FU97_9STRA</name>
<evidence type="ECO:0000313" key="7">
    <source>
        <dbReference type="EMBL" id="KAE9137657.1"/>
    </source>
</evidence>
<dbReference type="PANTHER" id="PTHR42919:SF8">
    <property type="entry name" value="N-ALPHA-ACETYLTRANSFERASE 50"/>
    <property type="match status" value="1"/>
</dbReference>
<dbReference type="EMBL" id="QXFY01000033">
    <property type="protein sequence ID" value="KAE9361100.1"/>
    <property type="molecule type" value="Genomic_DNA"/>
</dbReference>
<dbReference type="Proteomes" id="UP000429523">
    <property type="component" value="Unassembled WGS sequence"/>
</dbReference>
<dbReference type="InterPro" id="IPR016181">
    <property type="entry name" value="Acyl_CoA_acyltransferase"/>
</dbReference>
<dbReference type="InterPro" id="IPR051556">
    <property type="entry name" value="N-term/lysine_N-AcTrnsfr"/>
</dbReference>
<evidence type="ECO:0000313" key="15">
    <source>
        <dbReference type="Proteomes" id="UP000429523"/>
    </source>
</evidence>
<evidence type="ECO:0000313" key="24">
    <source>
        <dbReference type="Proteomes" id="UP000488956"/>
    </source>
</evidence>
<dbReference type="Proteomes" id="UP000433483">
    <property type="component" value="Unassembled WGS sequence"/>
</dbReference>
<feature type="domain" description="N-acetyltransferase" evidence="4">
    <location>
        <begin position="39"/>
        <end position="193"/>
    </location>
</feature>
<evidence type="ECO:0000313" key="8">
    <source>
        <dbReference type="EMBL" id="KAE9138034.1"/>
    </source>
</evidence>
<dbReference type="Proteomes" id="UP000440367">
    <property type="component" value="Unassembled WGS sequence"/>
</dbReference>
<protein>
    <recommendedName>
        <fullName evidence="4">N-acetyltransferase domain-containing protein</fullName>
    </recommendedName>
</protein>
<dbReference type="Proteomes" id="UP000437068">
    <property type="component" value="Unassembled WGS sequence"/>
</dbReference>
<dbReference type="PANTHER" id="PTHR42919">
    <property type="entry name" value="N-ALPHA-ACETYLTRANSFERASE"/>
    <property type="match status" value="1"/>
</dbReference>
<dbReference type="EMBL" id="QXGC01000032">
    <property type="protein sequence ID" value="KAE9253793.1"/>
    <property type="molecule type" value="Genomic_DNA"/>
</dbReference>
<evidence type="ECO:0000313" key="6">
    <source>
        <dbReference type="EMBL" id="KAE9029547.1"/>
    </source>
</evidence>
<evidence type="ECO:0000313" key="18">
    <source>
        <dbReference type="Proteomes" id="UP000440367"/>
    </source>
</evidence>
<dbReference type="Pfam" id="PF00583">
    <property type="entry name" value="Acetyltransf_1"/>
    <property type="match status" value="1"/>
</dbReference>
<comment type="caution">
    <text evidence="5">The sequence shown here is derived from an EMBL/GenBank/DDBJ whole genome shotgun (WGS) entry which is preliminary data.</text>
</comment>
<dbReference type="EMBL" id="QXGF01000038">
    <property type="protein sequence ID" value="KAE8948852.1"/>
    <property type="molecule type" value="Genomic_DNA"/>
</dbReference>
<evidence type="ECO:0000256" key="2">
    <source>
        <dbReference type="ARBA" id="ARBA00023315"/>
    </source>
</evidence>
<evidence type="ECO:0000313" key="13">
    <source>
        <dbReference type="EMBL" id="KAE9328526.1"/>
    </source>
</evidence>
<evidence type="ECO:0000313" key="12">
    <source>
        <dbReference type="EMBL" id="KAE9256394.1"/>
    </source>
</evidence>
<dbReference type="EMBL" id="QXFX01000030">
    <property type="protein sequence ID" value="KAE9137657.1"/>
    <property type="molecule type" value="Genomic_DNA"/>
</dbReference>
<evidence type="ECO:0000313" key="20">
    <source>
        <dbReference type="Proteomes" id="UP000441208"/>
    </source>
</evidence>
<dbReference type="Proteomes" id="UP000460718">
    <property type="component" value="Unassembled WGS sequence"/>
</dbReference>
<gene>
    <name evidence="13" type="ORF">PF001_g1354</name>
    <name evidence="12" type="ORF">PF002_g1888</name>
    <name evidence="11" type="ORF">PF004_g1340</name>
    <name evidence="10" type="ORF">PF005_g1578</name>
    <name evidence="9" type="ORF">PF006_g1303</name>
    <name evidence="8" type="ORF">PF007_g1554</name>
    <name evidence="14" type="ORF">PF008_g1346</name>
    <name evidence="5" type="ORF">PF009_g1602</name>
    <name evidence="7" type="ORF">PF010_g1225</name>
    <name evidence="6" type="ORF">PF011_g1035</name>
</gene>
<dbReference type="EMBL" id="QXFZ01000038">
    <property type="protein sequence ID" value="KAE9138034.1"/>
    <property type="molecule type" value="Genomic_DNA"/>
</dbReference>
<evidence type="ECO:0000313" key="17">
    <source>
        <dbReference type="Proteomes" id="UP000437068"/>
    </source>
</evidence>
<sequence length="194" mass="21349">MARQGSNSTASTTSKQLSDEEAADDGTRPVAGVMPAVDVVFAPVDKNNVQRLRELNLQLFPVRYNLAFYKEVVGSPPGYAQIACVRGGFAVGAICCRREPVEGGPEGLERTYIMTLGVLEGYRRARVGSRLLEGVVAQSIQDGVAQVYLHVQTSNTAALRFYLAHGFEATQILRNYYKHIEPPDCYVLRRQLTP</sequence>
<feature type="compositionally biased region" description="Polar residues" evidence="3">
    <location>
        <begin position="1"/>
        <end position="16"/>
    </location>
</feature>
<dbReference type="PROSITE" id="PS51186">
    <property type="entry name" value="GNAT"/>
    <property type="match status" value="1"/>
</dbReference>
<dbReference type="GO" id="GO:0008080">
    <property type="term" value="F:N-acetyltransferase activity"/>
    <property type="evidence" value="ECO:0007669"/>
    <property type="project" value="TreeGrafter"/>
</dbReference>
<keyword evidence="1" id="KW-0808">Transferase</keyword>
<dbReference type="SUPFAM" id="SSF55729">
    <property type="entry name" value="Acyl-CoA N-acyltransferases (Nat)"/>
    <property type="match status" value="1"/>
</dbReference>
<evidence type="ECO:0000313" key="5">
    <source>
        <dbReference type="EMBL" id="KAE8948852.1"/>
    </source>
</evidence>
<accession>A0A6A3FU97</accession>
<evidence type="ECO:0000313" key="22">
    <source>
        <dbReference type="Proteomes" id="UP000476176"/>
    </source>
</evidence>
<organism evidence="5 15">
    <name type="scientific">Phytophthora fragariae</name>
    <dbReference type="NCBI Taxonomy" id="53985"/>
    <lineage>
        <taxon>Eukaryota</taxon>
        <taxon>Sar</taxon>
        <taxon>Stramenopiles</taxon>
        <taxon>Oomycota</taxon>
        <taxon>Peronosporomycetes</taxon>
        <taxon>Peronosporales</taxon>
        <taxon>Peronosporaceae</taxon>
        <taxon>Phytophthora</taxon>
    </lineage>
</organism>
<evidence type="ECO:0000313" key="21">
    <source>
        <dbReference type="Proteomes" id="UP000460718"/>
    </source>
</evidence>
<evidence type="ECO:0000313" key="19">
    <source>
        <dbReference type="Proteomes" id="UP000440732"/>
    </source>
</evidence>
<dbReference type="Proteomes" id="UP000486351">
    <property type="component" value="Unassembled WGS sequence"/>
</dbReference>
<feature type="region of interest" description="Disordered" evidence="3">
    <location>
        <begin position="1"/>
        <end position="29"/>
    </location>
</feature>
<dbReference type="EMBL" id="QXGD01000047">
    <property type="protein sequence ID" value="KAE9256394.1"/>
    <property type="molecule type" value="Genomic_DNA"/>
</dbReference>
<evidence type="ECO:0000259" key="4">
    <source>
        <dbReference type="PROSITE" id="PS51186"/>
    </source>
</evidence>
<dbReference type="EMBL" id="QXGB01000039">
    <property type="protein sequence ID" value="KAE9235198.1"/>
    <property type="molecule type" value="Genomic_DNA"/>
</dbReference>
<dbReference type="InterPro" id="IPR000182">
    <property type="entry name" value="GNAT_dom"/>
</dbReference>
<dbReference type="Proteomes" id="UP000488956">
    <property type="component" value="Unassembled WGS sequence"/>
</dbReference>
<proteinExistence type="predicted"/>
<evidence type="ECO:0000313" key="11">
    <source>
        <dbReference type="EMBL" id="KAE9253793.1"/>
    </source>
</evidence>